<evidence type="ECO:0000313" key="1">
    <source>
        <dbReference type="EMBL" id="BAE74659.1"/>
    </source>
</evidence>
<dbReference type="STRING" id="343509.SG1384"/>
<gene>
    <name evidence="1" type="ordered locus">SG1384</name>
    <name evidence="2" type="ORF">SGGMMB4_03081</name>
</gene>
<dbReference type="Proteomes" id="UP000001932">
    <property type="component" value="Chromosome"/>
</dbReference>
<sequence length="131" mass="13934">MSGDGNPYLSCSACCAFFRVSFYWAEADDGAGQVPAALTEPLTPFLRCMSGTNEPPALQGQIGKRVSCTLYASRPSPCREFQMSSEDGRANAACDRARAHYGLPPLARTMAQGIIVPRSPPDDALGCQAVD</sequence>
<dbReference type="KEGG" id="sgl:SG1384"/>
<dbReference type="HOGENOM" id="CLU_123885_0_0_6"/>
<organism evidence="1 3">
    <name type="scientific">Sodalis glossinidius (strain morsitans)</name>
    <dbReference type="NCBI Taxonomy" id="343509"/>
    <lineage>
        <taxon>Bacteria</taxon>
        <taxon>Pseudomonadati</taxon>
        <taxon>Pseudomonadota</taxon>
        <taxon>Gammaproteobacteria</taxon>
        <taxon>Enterobacterales</taxon>
        <taxon>Bruguierivoracaceae</taxon>
        <taxon>Sodalis</taxon>
    </lineage>
</organism>
<dbReference type="eggNOG" id="COG0727">
    <property type="taxonomic scope" value="Bacteria"/>
</dbReference>
<keyword evidence="3" id="KW-1185">Reference proteome</keyword>
<protein>
    <recommendedName>
        <fullName evidence="5">Flagellin N-methylase</fullName>
    </recommendedName>
</protein>
<accession>Q2NT66</accession>
<dbReference type="EMBL" id="AP008232">
    <property type="protein sequence ID" value="BAE74659.1"/>
    <property type="molecule type" value="Genomic_DNA"/>
</dbReference>
<evidence type="ECO:0000313" key="2">
    <source>
        <dbReference type="EMBL" id="CRL45402.1"/>
    </source>
</evidence>
<name>Q2NT66_SODGM</name>
<dbReference type="Proteomes" id="UP000245838">
    <property type="component" value="Chromosome sggmmb4_Chromosome"/>
</dbReference>
<evidence type="ECO:0000313" key="3">
    <source>
        <dbReference type="Proteomes" id="UP000001932"/>
    </source>
</evidence>
<dbReference type="AlphaFoldDB" id="Q2NT66"/>
<dbReference type="EMBL" id="LN854557">
    <property type="protein sequence ID" value="CRL45402.1"/>
    <property type="molecule type" value="Genomic_DNA"/>
</dbReference>
<reference evidence="2 4" key="2">
    <citation type="submission" date="2015-05" db="EMBL/GenBank/DDBJ databases">
        <authorList>
            <person name="Goodhead I."/>
        </authorList>
    </citation>
    <scope>NUCLEOTIDE SEQUENCE [LARGE SCALE GENOMIC DNA]</scope>
    <source>
        <strain evidence="2">B4</strain>
        <strain evidence="4">morsitans</strain>
    </source>
</reference>
<proteinExistence type="predicted"/>
<dbReference type="RefSeq" id="WP_011411204.1">
    <property type="nucleotide sequence ID" value="NC_007712.1"/>
</dbReference>
<evidence type="ECO:0000313" key="4">
    <source>
        <dbReference type="Proteomes" id="UP000245838"/>
    </source>
</evidence>
<reference evidence="1 3" key="1">
    <citation type="journal article" date="2006" name="Genome Res.">
        <title>Massive genome erosion and functional adaptations provide insights into the symbiotic lifestyle of Sodalis glossinidius in the tsetse host.</title>
        <authorList>
            <person name="Toh H."/>
            <person name="Weiss B.L."/>
            <person name="Perkin S.A.H."/>
            <person name="Yamashita A."/>
            <person name="Oshima K."/>
            <person name="Hattori M."/>
            <person name="Aksoy S."/>
        </authorList>
    </citation>
    <scope>NUCLEOTIDE SEQUENCE [LARGE SCALE GENOMIC DNA]</scope>
    <source>
        <strain evidence="1">Morsitans</strain>
        <strain evidence="3">morsitans</strain>
    </source>
</reference>
<dbReference type="OrthoDB" id="196483at2"/>
<evidence type="ECO:0008006" key="5">
    <source>
        <dbReference type="Google" id="ProtNLM"/>
    </source>
</evidence>